<reference evidence="1 2" key="1">
    <citation type="journal article" date="2020" name="Mol. Biol. Evol.">
        <title>Distinct Expression and Methylation Patterns for Genes with Different Fates following a Single Whole-Genome Duplication in Flowering Plants.</title>
        <authorList>
            <person name="Shi T."/>
            <person name="Rahmani R.S."/>
            <person name="Gugger P.F."/>
            <person name="Wang M."/>
            <person name="Li H."/>
            <person name="Zhang Y."/>
            <person name="Li Z."/>
            <person name="Wang Q."/>
            <person name="Van de Peer Y."/>
            <person name="Marchal K."/>
            <person name="Chen J."/>
        </authorList>
    </citation>
    <scope>NUCLEOTIDE SEQUENCE [LARGE SCALE GENOMIC DNA]</scope>
    <source>
        <tissue evidence="1">Leaf</tissue>
    </source>
</reference>
<sequence length="69" mass="7696">MSLVKHACNFSSEDHAINVANTTVASVFFSISCINFSIEKMSPISCQTSILFSLKQRVARIEKVSRSER</sequence>
<evidence type="ECO:0000313" key="2">
    <source>
        <dbReference type="Proteomes" id="UP000607653"/>
    </source>
</evidence>
<proteinExistence type="predicted"/>
<dbReference type="PROSITE" id="PS51257">
    <property type="entry name" value="PROKAR_LIPOPROTEIN"/>
    <property type="match status" value="1"/>
</dbReference>
<evidence type="ECO:0000313" key="1">
    <source>
        <dbReference type="EMBL" id="DAD42507.1"/>
    </source>
</evidence>
<name>A0A822ZC75_NELNU</name>
<dbReference type="EMBL" id="DUZY01000006">
    <property type="protein sequence ID" value="DAD42507.1"/>
    <property type="molecule type" value="Genomic_DNA"/>
</dbReference>
<comment type="caution">
    <text evidence="1">The sequence shown here is derived from an EMBL/GenBank/DDBJ whole genome shotgun (WGS) entry which is preliminary data.</text>
</comment>
<keyword evidence="2" id="KW-1185">Reference proteome</keyword>
<gene>
    <name evidence="1" type="ORF">HUJ06_000738</name>
</gene>
<protein>
    <submittedName>
        <fullName evidence="1">Uncharacterized protein</fullName>
    </submittedName>
</protein>
<organism evidence="1 2">
    <name type="scientific">Nelumbo nucifera</name>
    <name type="common">Sacred lotus</name>
    <dbReference type="NCBI Taxonomy" id="4432"/>
    <lineage>
        <taxon>Eukaryota</taxon>
        <taxon>Viridiplantae</taxon>
        <taxon>Streptophyta</taxon>
        <taxon>Embryophyta</taxon>
        <taxon>Tracheophyta</taxon>
        <taxon>Spermatophyta</taxon>
        <taxon>Magnoliopsida</taxon>
        <taxon>Proteales</taxon>
        <taxon>Nelumbonaceae</taxon>
        <taxon>Nelumbo</taxon>
    </lineage>
</organism>
<dbReference type="AlphaFoldDB" id="A0A822ZC75"/>
<accession>A0A822ZC75</accession>
<dbReference type="Proteomes" id="UP000607653">
    <property type="component" value="Unassembled WGS sequence"/>
</dbReference>